<evidence type="ECO:0000313" key="2">
    <source>
        <dbReference type="EMBL" id="NGO14209.1"/>
    </source>
</evidence>
<feature type="region of interest" description="Disordered" evidence="1">
    <location>
        <begin position="39"/>
        <end position="66"/>
    </location>
</feature>
<evidence type="ECO:0000313" key="3">
    <source>
        <dbReference type="Proteomes" id="UP000472335"/>
    </source>
</evidence>
<feature type="compositionally biased region" description="Basic and acidic residues" evidence="1">
    <location>
        <begin position="146"/>
        <end position="156"/>
    </location>
</feature>
<dbReference type="RefSeq" id="WP_165268339.1">
    <property type="nucleotide sequence ID" value="NZ_JAAKZY010000242.1"/>
</dbReference>
<proteinExistence type="predicted"/>
<name>A0A6G4VJB9_9ACTN</name>
<accession>A0A6G4VJB9</accession>
<gene>
    <name evidence="2" type="ORF">G5C60_43115</name>
</gene>
<comment type="caution">
    <text evidence="2">The sequence shown here is derived from an EMBL/GenBank/DDBJ whole genome shotgun (WGS) entry which is preliminary data.</text>
</comment>
<dbReference type="AlphaFoldDB" id="A0A6G4VJB9"/>
<evidence type="ECO:0000256" key="1">
    <source>
        <dbReference type="SAM" id="MobiDB-lite"/>
    </source>
</evidence>
<dbReference type="EMBL" id="JAAKZY010000242">
    <property type="protein sequence ID" value="NGO14209.1"/>
    <property type="molecule type" value="Genomic_DNA"/>
</dbReference>
<feature type="compositionally biased region" description="Gly residues" evidence="1">
    <location>
        <begin position="88"/>
        <end position="99"/>
    </location>
</feature>
<keyword evidence="3" id="KW-1185">Reference proteome</keyword>
<feature type="compositionally biased region" description="Basic residues" evidence="1">
    <location>
        <begin position="57"/>
        <end position="66"/>
    </location>
</feature>
<dbReference type="Proteomes" id="UP000472335">
    <property type="component" value="Unassembled WGS sequence"/>
</dbReference>
<feature type="compositionally biased region" description="Basic and acidic residues" evidence="1">
    <location>
        <begin position="42"/>
        <end position="56"/>
    </location>
</feature>
<reference evidence="2 3" key="1">
    <citation type="submission" date="2020-02" db="EMBL/GenBank/DDBJ databases">
        <title>Whole-genome analyses of novel actinobacteria.</title>
        <authorList>
            <person name="Sahin N."/>
            <person name="Gencbay T."/>
        </authorList>
    </citation>
    <scope>NUCLEOTIDE SEQUENCE [LARGE SCALE GENOMIC DNA]</scope>
    <source>
        <strain evidence="2 3">HC44</strain>
    </source>
</reference>
<organism evidence="2 3">
    <name type="scientific">Streptomyces scabichelini</name>
    <dbReference type="NCBI Taxonomy" id="2711217"/>
    <lineage>
        <taxon>Bacteria</taxon>
        <taxon>Bacillati</taxon>
        <taxon>Actinomycetota</taxon>
        <taxon>Actinomycetes</taxon>
        <taxon>Kitasatosporales</taxon>
        <taxon>Streptomycetaceae</taxon>
        <taxon>Streptomyces</taxon>
    </lineage>
</organism>
<feature type="region of interest" description="Disordered" evidence="1">
    <location>
        <begin position="176"/>
        <end position="253"/>
    </location>
</feature>
<protein>
    <submittedName>
        <fullName evidence="2">Uncharacterized protein</fullName>
    </submittedName>
</protein>
<feature type="region of interest" description="Disordered" evidence="1">
    <location>
        <begin position="84"/>
        <end position="156"/>
    </location>
</feature>
<feature type="compositionally biased region" description="Low complexity" evidence="1">
    <location>
        <begin position="202"/>
        <end position="219"/>
    </location>
</feature>
<sequence>MGERHGDPSLESLLAAAVRADVLDPAAEDRALAAFRAARAARTHDARSRRRDDWRPRAARRGRRSLRATLAALVTSVTLGGVAIASIGSGGTSGDGGDGPRPSHSAPERSAEDSAGTAAPGQGDGSSGKPSERPSSAQDTEAQCRAYDEVESRGKALDSAAWQWLVEAAGGEKNVDAYCAGHTGQPTENPGGPDSRTDKDNAPATPAIPTGPADPAIPTSPADPAIPNKPSKPSEAAEPSQAPGNDSDKGANR</sequence>